<proteinExistence type="predicted"/>
<dbReference type="OrthoDB" id="8197165at2759"/>
<dbReference type="AlphaFoldDB" id="A0A9N9RYR5"/>
<evidence type="ECO:0000313" key="3">
    <source>
        <dbReference type="EMBL" id="CAG9807829.1"/>
    </source>
</evidence>
<evidence type="ECO:0000313" key="2">
    <source>
        <dbReference type="EMBL" id="CAG9800572.1"/>
    </source>
</evidence>
<reference evidence="4" key="1">
    <citation type="submission" date="2022-01" db="EMBL/GenBank/DDBJ databases">
        <authorList>
            <person name="King R."/>
        </authorList>
    </citation>
    <scope>NUCLEOTIDE SEQUENCE</scope>
</reference>
<dbReference type="EMBL" id="OU895879">
    <property type="protein sequence ID" value="CAG9807830.1"/>
    <property type="molecule type" value="Genomic_DNA"/>
</dbReference>
<dbReference type="Proteomes" id="UP001153620">
    <property type="component" value="Chromosome 1"/>
</dbReference>
<accession>A0A9N9RYR5</accession>
<organism evidence="4 5">
    <name type="scientific">Chironomus riparius</name>
    <dbReference type="NCBI Taxonomy" id="315576"/>
    <lineage>
        <taxon>Eukaryota</taxon>
        <taxon>Metazoa</taxon>
        <taxon>Ecdysozoa</taxon>
        <taxon>Arthropoda</taxon>
        <taxon>Hexapoda</taxon>
        <taxon>Insecta</taxon>
        <taxon>Pterygota</taxon>
        <taxon>Neoptera</taxon>
        <taxon>Endopterygota</taxon>
        <taxon>Diptera</taxon>
        <taxon>Nematocera</taxon>
        <taxon>Chironomoidea</taxon>
        <taxon>Chironomidae</taxon>
        <taxon>Chironominae</taxon>
        <taxon>Chironomus</taxon>
    </lineage>
</organism>
<protein>
    <submittedName>
        <fullName evidence="2 4">Uncharacterized protein</fullName>
    </submittedName>
</protein>
<feature type="compositionally biased region" description="Polar residues" evidence="1">
    <location>
        <begin position="327"/>
        <end position="341"/>
    </location>
</feature>
<dbReference type="Proteomes" id="UP001153620">
    <property type="component" value="Chromosome 3"/>
</dbReference>
<gene>
    <name evidence="3" type="ORF">CHIRRI_LOCUS10675</name>
    <name evidence="4" type="ORF">CHIRRI_LOCUS10676</name>
    <name evidence="2" type="ORF">CHIRRI_LOCUS3512</name>
</gene>
<feature type="region of interest" description="Disordered" evidence="1">
    <location>
        <begin position="327"/>
        <end position="355"/>
    </location>
</feature>
<dbReference type="EMBL" id="OU895877">
    <property type="protein sequence ID" value="CAG9800572.1"/>
    <property type="molecule type" value="Genomic_DNA"/>
</dbReference>
<evidence type="ECO:0000313" key="5">
    <source>
        <dbReference type="Proteomes" id="UP001153620"/>
    </source>
</evidence>
<keyword evidence="5" id="KW-1185">Reference proteome</keyword>
<dbReference type="EMBL" id="OU895879">
    <property type="protein sequence ID" value="CAG9807829.1"/>
    <property type="molecule type" value="Genomic_DNA"/>
</dbReference>
<name>A0A9N9RYR5_9DIPT</name>
<reference evidence="4" key="2">
    <citation type="submission" date="2022-10" db="EMBL/GenBank/DDBJ databases">
        <authorList>
            <consortium name="ENA_rothamsted_submissions"/>
            <consortium name="culmorum"/>
            <person name="King R."/>
        </authorList>
    </citation>
    <scope>NUCLEOTIDE SEQUENCE</scope>
</reference>
<evidence type="ECO:0000256" key="1">
    <source>
        <dbReference type="SAM" id="MobiDB-lite"/>
    </source>
</evidence>
<evidence type="ECO:0000313" key="4">
    <source>
        <dbReference type="EMBL" id="CAG9807830.1"/>
    </source>
</evidence>
<sequence length="433" mass="49990">MNQNSTLTKKTLCEILRDKTLNLATQHTYCLAVIEEIHGRELAESQKPSLINKLNKLKSKSKMFCNQSNWNNALRDHADFYEEEFEVDSRYFSESSGGILFEEESIYEAENVTDTDEDMDEIEYIVHDIEPSSSKGIKRKSFEQLTSDKHRRRRVDELDISLKEAKGSLLSVLHLALRLSKEEGKVEGAKMLKEFIKACQKGEDLPEKTTSKPKQLDIHVALGVKAFNNLSRNQYNNIRQVLKLECENVLPTAKKLLRLEKQCYPDDITVTDTRAVIPLKNLTQLTTKRVIEAHNSEIYDKIKILPSESTPKVIHAEMIVTWGMDGTTGQSQYNQGKTNSRNQERDRTQPNQTTNNEIIEDKSLLTVSMSVQQLRHEDENGNYICLWDNENSQSVYSVRPIQLEHAKETRVNVRRIYEDIKNQISKLEPQRFI</sequence>